<sequence length="428" mass="46596">MKRMIIRAGLLLLAATALLPGFPRAQEAPLLPRNARLAIAGDSITEQKIYSRYIETYLLACAGRRDISVFQFGWSGETAPEFAARMANDLGAFFKPTAMTTCYGMNDGRYRPYEETIGKNYEAGMRAIIKKARELGVTTVIVGSPGAVDTNFFQKSGTGAAEYNANLRQLGNLAREIAAEYKASFADVHAPLIEAMARAKAVLGENYDVCGRDGVHPGSNGHLVMAYAFLKALGCDGNIGEISVNRQGGTAVSSGHRVLSSTGGEIKLESERYPFCYDPDPRSSSSNRSILPFLPFNQELNRFILKVPELASARARVAWGNESKEFTAGQLASGINLAAEFDRTPFDGAFQKVQQSVAVQQYFQTRAIRSLVTNLRAFADDEISGGAEWQNAVNVLIQKLKARDDQFQAAVRAAIIPVQHTIVITPLP</sequence>
<accession>A0A1V5MIF3</accession>
<dbReference type="SUPFAM" id="SSF52266">
    <property type="entry name" value="SGNH hydrolase"/>
    <property type="match status" value="1"/>
</dbReference>
<evidence type="ECO:0000313" key="3">
    <source>
        <dbReference type="EMBL" id="OPZ92989.1"/>
    </source>
</evidence>
<dbReference type="Proteomes" id="UP000485484">
    <property type="component" value="Unassembled WGS sequence"/>
</dbReference>
<organism evidence="3">
    <name type="scientific">candidate division TA06 bacterium ADurb.Bin417</name>
    <dbReference type="NCBI Taxonomy" id="1852828"/>
    <lineage>
        <taxon>Bacteria</taxon>
        <taxon>Bacteria division TA06</taxon>
    </lineage>
</organism>
<dbReference type="InterPro" id="IPR051532">
    <property type="entry name" value="Ester_Hydrolysis_Enzymes"/>
</dbReference>
<protein>
    <submittedName>
        <fullName evidence="3">GDSL-like Lipase/Acylhydrolase</fullName>
    </submittedName>
</protein>
<reference evidence="3" key="1">
    <citation type="submission" date="2017-02" db="EMBL/GenBank/DDBJ databases">
        <title>Delving into the versatile metabolic prowess of the omnipresent phylum Bacteroidetes.</title>
        <authorList>
            <person name="Nobu M.K."/>
            <person name="Mei R."/>
            <person name="Narihiro T."/>
            <person name="Kuroda K."/>
            <person name="Liu W.-T."/>
        </authorList>
    </citation>
    <scope>NUCLEOTIDE SEQUENCE</scope>
    <source>
        <strain evidence="3">ADurb.Bin417</strain>
    </source>
</reference>
<feature type="signal peptide" evidence="1">
    <location>
        <begin position="1"/>
        <end position="25"/>
    </location>
</feature>
<dbReference type="AlphaFoldDB" id="A0A1V5MIF3"/>
<dbReference type="PANTHER" id="PTHR30383:SF5">
    <property type="entry name" value="SGNH HYDROLASE-TYPE ESTERASE DOMAIN-CONTAINING PROTEIN"/>
    <property type="match status" value="1"/>
</dbReference>
<gene>
    <name evidence="3" type="ORF">BWY73_00536</name>
</gene>
<evidence type="ECO:0000259" key="2">
    <source>
        <dbReference type="Pfam" id="PF13472"/>
    </source>
</evidence>
<dbReference type="InterPro" id="IPR036514">
    <property type="entry name" value="SGNH_hydro_sf"/>
</dbReference>
<feature type="chain" id="PRO_5012347427" evidence="1">
    <location>
        <begin position="26"/>
        <end position="428"/>
    </location>
</feature>
<evidence type="ECO:0000256" key="1">
    <source>
        <dbReference type="SAM" id="SignalP"/>
    </source>
</evidence>
<dbReference type="EMBL" id="MWAK01000052">
    <property type="protein sequence ID" value="OPZ92989.1"/>
    <property type="molecule type" value="Genomic_DNA"/>
</dbReference>
<dbReference type="GO" id="GO:0004622">
    <property type="term" value="F:phosphatidylcholine lysophospholipase activity"/>
    <property type="evidence" value="ECO:0007669"/>
    <property type="project" value="TreeGrafter"/>
</dbReference>
<name>A0A1V5MIF3_UNCT6</name>
<dbReference type="Pfam" id="PF13472">
    <property type="entry name" value="Lipase_GDSL_2"/>
    <property type="match status" value="1"/>
</dbReference>
<dbReference type="CDD" id="cd01834">
    <property type="entry name" value="SGNH_hydrolase_like_2"/>
    <property type="match status" value="1"/>
</dbReference>
<comment type="caution">
    <text evidence="3">The sequence shown here is derived from an EMBL/GenBank/DDBJ whole genome shotgun (WGS) entry which is preliminary data.</text>
</comment>
<dbReference type="Gene3D" id="3.40.50.1110">
    <property type="entry name" value="SGNH hydrolase"/>
    <property type="match status" value="1"/>
</dbReference>
<keyword evidence="1" id="KW-0732">Signal</keyword>
<keyword evidence="3" id="KW-0378">Hydrolase</keyword>
<dbReference type="PANTHER" id="PTHR30383">
    <property type="entry name" value="THIOESTERASE 1/PROTEASE 1/LYSOPHOSPHOLIPASE L1"/>
    <property type="match status" value="1"/>
</dbReference>
<dbReference type="InterPro" id="IPR013830">
    <property type="entry name" value="SGNH_hydro"/>
</dbReference>
<feature type="domain" description="SGNH hydrolase-type esterase" evidence="2">
    <location>
        <begin position="41"/>
        <end position="222"/>
    </location>
</feature>
<proteinExistence type="predicted"/>